<evidence type="ECO:0000313" key="9">
    <source>
        <dbReference type="Proteomes" id="UP001050691"/>
    </source>
</evidence>
<proteinExistence type="predicted"/>
<feature type="domain" description="RING-type" evidence="7">
    <location>
        <begin position="123"/>
        <end position="164"/>
    </location>
</feature>
<dbReference type="GO" id="GO:0008270">
    <property type="term" value="F:zinc ion binding"/>
    <property type="evidence" value="ECO:0007669"/>
    <property type="project" value="UniProtKB-KW"/>
</dbReference>
<dbReference type="EMBL" id="BPWL01000004">
    <property type="protein sequence ID" value="GJJ09826.1"/>
    <property type="molecule type" value="Genomic_DNA"/>
</dbReference>
<dbReference type="Proteomes" id="UP001050691">
    <property type="component" value="Unassembled WGS sequence"/>
</dbReference>
<name>A0AAV5A5A7_9AGAM</name>
<evidence type="ECO:0000259" key="7">
    <source>
        <dbReference type="PROSITE" id="PS50089"/>
    </source>
</evidence>
<dbReference type="SUPFAM" id="SSF57850">
    <property type="entry name" value="RING/U-box"/>
    <property type="match status" value="1"/>
</dbReference>
<evidence type="ECO:0000256" key="4">
    <source>
        <dbReference type="PROSITE-ProRule" id="PRU00175"/>
    </source>
</evidence>
<feature type="region of interest" description="Disordered" evidence="6">
    <location>
        <begin position="497"/>
        <end position="542"/>
    </location>
</feature>
<feature type="coiled-coil region" evidence="5">
    <location>
        <begin position="82"/>
        <end position="109"/>
    </location>
</feature>
<keyword evidence="2 4" id="KW-0863">Zinc-finger</keyword>
<dbReference type="Pfam" id="PF13923">
    <property type="entry name" value="zf-C3HC4_2"/>
    <property type="match status" value="1"/>
</dbReference>
<feature type="region of interest" description="Disordered" evidence="6">
    <location>
        <begin position="591"/>
        <end position="620"/>
    </location>
</feature>
<dbReference type="AlphaFoldDB" id="A0AAV5A5A7"/>
<gene>
    <name evidence="8" type="ORF">Clacol_004050</name>
</gene>
<dbReference type="PROSITE" id="PS50089">
    <property type="entry name" value="ZF_RING_2"/>
    <property type="match status" value="1"/>
</dbReference>
<feature type="region of interest" description="Disordered" evidence="6">
    <location>
        <begin position="453"/>
        <end position="479"/>
    </location>
</feature>
<dbReference type="InterPro" id="IPR001841">
    <property type="entry name" value="Znf_RING"/>
</dbReference>
<evidence type="ECO:0000256" key="5">
    <source>
        <dbReference type="SAM" id="Coils"/>
    </source>
</evidence>
<reference evidence="8" key="1">
    <citation type="submission" date="2021-10" db="EMBL/GenBank/DDBJ databases">
        <title>De novo Genome Assembly of Clathrus columnatus (Basidiomycota, Fungi) Using Illumina and Nanopore Sequence Data.</title>
        <authorList>
            <person name="Ogiso-Tanaka E."/>
            <person name="Itagaki H."/>
            <person name="Hosoya T."/>
            <person name="Hosaka K."/>
        </authorList>
    </citation>
    <scope>NUCLEOTIDE SEQUENCE</scope>
    <source>
        <strain evidence="8">MO-923</strain>
    </source>
</reference>
<evidence type="ECO:0000256" key="3">
    <source>
        <dbReference type="ARBA" id="ARBA00022833"/>
    </source>
</evidence>
<comment type="caution">
    <text evidence="8">The sequence shown here is derived from an EMBL/GenBank/DDBJ whole genome shotgun (WGS) entry which is preliminary data.</text>
</comment>
<keyword evidence="9" id="KW-1185">Reference proteome</keyword>
<protein>
    <recommendedName>
        <fullName evidence="7">RING-type domain-containing protein</fullName>
    </recommendedName>
</protein>
<dbReference type="PROSITE" id="PS00518">
    <property type="entry name" value="ZF_RING_1"/>
    <property type="match status" value="1"/>
</dbReference>
<keyword evidence="3" id="KW-0862">Zinc</keyword>
<keyword evidence="5" id="KW-0175">Coiled coil</keyword>
<evidence type="ECO:0000256" key="6">
    <source>
        <dbReference type="SAM" id="MobiDB-lite"/>
    </source>
</evidence>
<dbReference type="Gene3D" id="3.30.40.10">
    <property type="entry name" value="Zinc/RING finger domain, C3HC4 (zinc finger)"/>
    <property type="match status" value="1"/>
</dbReference>
<feature type="compositionally biased region" description="Acidic residues" evidence="6">
    <location>
        <begin position="504"/>
        <end position="524"/>
    </location>
</feature>
<keyword evidence="1" id="KW-0479">Metal-binding</keyword>
<dbReference type="InterPro" id="IPR013083">
    <property type="entry name" value="Znf_RING/FYVE/PHD"/>
</dbReference>
<dbReference type="CDD" id="cd16449">
    <property type="entry name" value="RING-HC"/>
    <property type="match status" value="1"/>
</dbReference>
<evidence type="ECO:0000256" key="2">
    <source>
        <dbReference type="ARBA" id="ARBA00022771"/>
    </source>
</evidence>
<evidence type="ECO:0000313" key="8">
    <source>
        <dbReference type="EMBL" id="GJJ09826.1"/>
    </source>
</evidence>
<evidence type="ECO:0000256" key="1">
    <source>
        <dbReference type="ARBA" id="ARBA00022723"/>
    </source>
</evidence>
<dbReference type="SMART" id="SM00184">
    <property type="entry name" value="RING"/>
    <property type="match status" value="1"/>
</dbReference>
<feature type="region of interest" description="Disordered" evidence="6">
    <location>
        <begin position="158"/>
        <end position="195"/>
    </location>
</feature>
<dbReference type="InterPro" id="IPR017907">
    <property type="entry name" value="Znf_RING_CS"/>
</dbReference>
<accession>A0AAV5A5A7</accession>
<sequence length="620" mass="70442">MFSRLFKFFSLKRKFSSSGEEGTTIAESSTNRPTKRVRIEELSSTLEERTQPNTPVHDVCIIDDGEEEELEVLDEIIPRGMKGKEVERLEDLEEEVKETRAIAARLREETRNYIESVDRVMNCVVCLDFIHNPQVLSECGHTICYPCLRSWFTRDTDDSNEKPMISTDEESEGEDTIKPGPSNATPPPRRRHRFPSAINTRKVCPECLVIITRPPTPLFRLRHLTDALNGSESPVPFIMQSPQNRKLHEAWKSKDLWYGIYPGPNGDKKSLSRLDFQNAELAVADEGRQPIVEQAEAVLQDEDLEWMHWPDVMDEAREEGRRQIMRELRRDQERLHEERRCRRENIIGEQLDQDQPIERRIRGLPLRRARTPSPPAPLSPVVPIIPRAPLSSPIQGPTLLSPPPPQQRQWMPFPLSRPARPTRCGEFWSGLDDASPRPTYPIFVIPPPAPSTTGPFDATCSSASRPSNCGTQGTSTQQSPGPAILESLQQFHRQFSPQHTTEGCIDDDEWYDVDDNDDDDDDADLPLITHRTSTPPSSPNFEREYPVYVEDLHLEEDLSQEPHPNANANLSITSDDDRRVGLLFPYHHVQGPVQEAEEGAEERLSRLFSEGEDGGGVGLE</sequence>
<organism evidence="8 9">
    <name type="scientific">Clathrus columnatus</name>
    <dbReference type="NCBI Taxonomy" id="1419009"/>
    <lineage>
        <taxon>Eukaryota</taxon>
        <taxon>Fungi</taxon>
        <taxon>Dikarya</taxon>
        <taxon>Basidiomycota</taxon>
        <taxon>Agaricomycotina</taxon>
        <taxon>Agaricomycetes</taxon>
        <taxon>Phallomycetidae</taxon>
        <taxon>Phallales</taxon>
        <taxon>Clathraceae</taxon>
        <taxon>Clathrus</taxon>
    </lineage>
</organism>